<dbReference type="InterPro" id="IPR036291">
    <property type="entry name" value="NAD(P)-bd_dom_sf"/>
</dbReference>
<dbReference type="SUPFAM" id="SSF51735">
    <property type="entry name" value="NAD(P)-binding Rossmann-fold domains"/>
    <property type="match status" value="1"/>
</dbReference>
<dbReference type="EMBL" id="FMHY01000002">
    <property type="protein sequence ID" value="SCL61065.1"/>
    <property type="molecule type" value="Genomic_DNA"/>
</dbReference>
<dbReference type="STRING" id="227316.GA0070604_4434"/>
<comment type="similarity">
    <text evidence="1">Belongs to the short-chain dehydrogenases/reductases (SDR) family.</text>
</comment>
<dbReference type="AlphaFoldDB" id="A0A1C6V495"/>
<dbReference type="InterPro" id="IPR057326">
    <property type="entry name" value="KR_dom"/>
</dbReference>
<dbReference type="Pfam" id="PF13561">
    <property type="entry name" value="adh_short_C2"/>
    <property type="match status" value="1"/>
</dbReference>
<dbReference type="Proteomes" id="UP000199696">
    <property type="component" value="Unassembled WGS sequence"/>
</dbReference>
<evidence type="ECO:0000256" key="1">
    <source>
        <dbReference type="ARBA" id="ARBA00006484"/>
    </source>
</evidence>
<keyword evidence="5" id="KW-1185">Reference proteome</keyword>
<evidence type="ECO:0000313" key="5">
    <source>
        <dbReference type="Proteomes" id="UP000199696"/>
    </source>
</evidence>
<dbReference type="PRINTS" id="PR00081">
    <property type="entry name" value="GDHRDH"/>
</dbReference>
<reference evidence="5" key="1">
    <citation type="submission" date="2016-06" db="EMBL/GenBank/DDBJ databases">
        <authorList>
            <person name="Varghese N."/>
            <person name="Submissions Spin"/>
        </authorList>
    </citation>
    <scope>NUCLEOTIDE SEQUENCE [LARGE SCALE GENOMIC DNA]</scope>
    <source>
        <strain evidence="5">DSM 44814</strain>
    </source>
</reference>
<name>A0A1C6V495_9ACTN</name>
<feature type="domain" description="Ketoreductase" evidence="3">
    <location>
        <begin position="8"/>
        <end position="161"/>
    </location>
</feature>
<dbReference type="PANTHER" id="PTHR43943">
    <property type="entry name" value="DEHYDROGENASE/REDUCTASE (SDR FAMILY) MEMBER 4"/>
    <property type="match status" value="1"/>
</dbReference>
<accession>A0A1C6V495</accession>
<dbReference type="RefSeq" id="WP_091121724.1">
    <property type="nucleotide sequence ID" value="NZ_FMHY01000002.1"/>
</dbReference>
<sequence length="253" mass="25768">MDLGLADRVYVLTGASRGLGLATAEALVADGARVVISARVPGQVAAAVEALGGPERAIGLTADLTDPGTPQRLVAAARERFGRLDGALISVGGPPRGTAAQVTDEQWRESFETVFLGSVRATRTLAAALTDGGAIGLVLSTSARGPVPGLGISNGLRPGLAGVAKDIADEYGPRGVRVFGLLPGRIMTDRNRELFAATGDPERARAEAEASIPLRRVGEPAEFGRVAAFLLSPAAAYITGVTVPVDGGALRGL</sequence>
<dbReference type="Gene3D" id="3.40.50.720">
    <property type="entry name" value="NAD(P)-binding Rossmann-like Domain"/>
    <property type="match status" value="1"/>
</dbReference>
<dbReference type="OrthoDB" id="9804774at2"/>
<organism evidence="4 5">
    <name type="scientific">Micromonospora eburnea</name>
    <dbReference type="NCBI Taxonomy" id="227316"/>
    <lineage>
        <taxon>Bacteria</taxon>
        <taxon>Bacillati</taxon>
        <taxon>Actinomycetota</taxon>
        <taxon>Actinomycetes</taxon>
        <taxon>Micromonosporales</taxon>
        <taxon>Micromonosporaceae</taxon>
        <taxon>Micromonospora</taxon>
    </lineage>
</organism>
<proteinExistence type="inferred from homology"/>
<evidence type="ECO:0000259" key="3">
    <source>
        <dbReference type="SMART" id="SM00822"/>
    </source>
</evidence>
<keyword evidence="2" id="KW-0560">Oxidoreductase</keyword>
<protein>
    <submittedName>
        <fullName evidence="4">3-oxoacyl-[acyl-carrier protein] reductase</fullName>
    </submittedName>
</protein>
<evidence type="ECO:0000256" key="2">
    <source>
        <dbReference type="ARBA" id="ARBA00023002"/>
    </source>
</evidence>
<gene>
    <name evidence="4" type="ORF">GA0070604_4434</name>
</gene>
<dbReference type="GO" id="GO:0016491">
    <property type="term" value="F:oxidoreductase activity"/>
    <property type="evidence" value="ECO:0007669"/>
    <property type="project" value="UniProtKB-KW"/>
</dbReference>
<dbReference type="SMART" id="SM00822">
    <property type="entry name" value="PKS_KR"/>
    <property type="match status" value="1"/>
</dbReference>
<dbReference type="InterPro" id="IPR002347">
    <property type="entry name" value="SDR_fam"/>
</dbReference>
<dbReference type="PANTHER" id="PTHR43943:SF17">
    <property type="entry name" value="3-PHENYLPROPIONATE-DIHYDRODIOL_CINNAMIC ACID-DIHYDRODIOL DEHYDROGENASE"/>
    <property type="match status" value="1"/>
</dbReference>
<evidence type="ECO:0000313" key="4">
    <source>
        <dbReference type="EMBL" id="SCL61065.1"/>
    </source>
</evidence>